<dbReference type="Proteomes" id="UP000001554">
    <property type="component" value="Chromosome 8"/>
</dbReference>
<evidence type="ECO:0000256" key="2">
    <source>
        <dbReference type="PROSITE-ProRule" id="PRU00124"/>
    </source>
</evidence>
<sequence length="391" mass="44873">MELRLDLLVTFLTTLTCVSGWYDNRVTGNQRGLSPAQIQTILDAHNRYRSYVYPAAANMKKMEWDHLLSQMAQAWADGCRFQKGIVTTIQHPYTSGNLGQNMGMVLQNFKPVEQLVSDWHKEGRYYIYETGECMQRRPFTCDEYTQMVWADTTKLGCGWTQCSDMGGIPADFLVCYYSPGGNFQLHGRTLPPYTRGEPCSGCASDEKCEGGTLCGLCVVKAPPVAELAVRRPYEMLNTNGHQSRFATNGIVRNGMMNDPYYTTTRKRKALRRIPKKQNVIRPFRCWDGRLTIPHHYICDGDQDCEDGSDEVDCTRSWCKGYYCPRKRGRVNCVHSRKECRAIRRTWRQWQKEQRSVRMSSLHAPSPSPPTEQGAEECTEDMIERLKIFSVE</sequence>
<keyword evidence="1 2" id="KW-1015">Disulfide bond</keyword>
<dbReference type="InterPro" id="IPR002172">
    <property type="entry name" value="LDrepeatLR_classA_rpt"/>
</dbReference>
<evidence type="ECO:0000256" key="3">
    <source>
        <dbReference type="SAM" id="MobiDB-lite"/>
    </source>
</evidence>
<evidence type="ECO:0000313" key="9">
    <source>
        <dbReference type="RefSeq" id="XP_035683708.1"/>
    </source>
</evidence>
<feature type="domain" description="SCP" evidence="5">
    <location>
        <begin position="36"/>
        <end position="185"/>
    </location>
</feature>
<dbReference type="InterPro" id="IPR014044">
    <property type="entry name" value="CAP_dom"/>
</dbReference>
<dbReference type="PANTHER" id="PTHR10334">
    <property type="entry name" value="CYSTEINE-RICH SECRETORY PROTEIN-RELATED"/>
    <property type="match status" value="1"/>
</dbReference>
<protein>
    <submittedName>
        <fullName evidence="7 8">Uncharacterized protein LOC118420807 isoform X1</fullName>
    </submittedName>
</protein>
<evidence type="ECO:0000313" key="10">
    <source>
        <dbReference type="RefSeq" id="XP_035683709.1"/>
    </source>
</evidence>
<feature type="chain" id="PRO_5044698952" evidence="4">
    <location>
        <begin position="21"/>
        <end position="391"/>
    </location>
</feature>
<dbReference type="PROSITE" id="PS50068">
    <property type="entry name" value="LDLRA_2"/>
    <property type="match status" value="1"/>
</dbReference>
<gene>
    <name evidence="7 8 9 10" type="primary">LOC118420807</name>
</gene>
<proteinExistence type="predicted"/>
<accession>A0A9J7LKZ7</accession>
<dbReference type="SUPFAM" id="SSF57424">
    <property type="entry name" value="LDL receptor-like module"/>
    <property type="match status" value="1"/>
</dbReference>
<evidence type="ECO:0000313" key="6">
    <source>
        <dbReference type="Proteomes" id="UP000001554"/>
    </source>
</evidence>
<dbReference type="AlphaFoldDB" id="A0A9J7LKZ7"/>
<dbReference type="RefSeq" id="XP_035683707.1">
    <property type="nucleotide sequence ID" value="XM_035827814.1"/>
</dbReference>
<dbReference type="RefSeq" id="XP_035683706.1">
    <property type="nucleotide sequence ID" value="XM_035827813.1"/>
</dbReference>
<dbReference type="Pfam" id="PF00057">
    <property type="entry name" value="Ldl_recept_a"/>
    <property type="match status" value="1"/>
</dbReference>
<evidence type="ECO:0000313" key="8">
    <source>
        <dbReference type="RefSeq" id="XP_035683707.1"/>
    </source>
</evidence>
<feature type="disulfide bond" evidence="2">
    <location>
        <begin position="298"/>
        <end position="313"/>
    </location>
</feature>
<dbReference type="InterPro" id="IPR035940">
    <property type="entry name" value="CAP_sf"/>
</dbReference>
<feature type="region of interest" description="Disordered" evidence="3">
    <location>
        <begin position="355"/>
        <end position="376"/>
    </location>
</feature>
<evidence type="ECO:0000259" key="5">
    <source>
        <dbReference type="SMART" id="SM00198"/>
    </source>
</evidence>
<dbReference type="RefSeq" id="XP_035683708.1">
    <property type="nucleotide sequence ID" value="XM_035827815.1"/>
</dbReference>
<dbReference type="CDD" id="cd05380">
    <property type="entry name" value="CAP_euk"/>
    <property type="match status" value="1"/>
</dbReference>
<dbReference type="PRINTS" id="PR00837">
    <property type="entry name" value="V5TPXLIKE"/>
</dbReference>
<dbReference type="SUPFAM" id="SSF55797">
    <property type="entry name" value="PR-1-like"/>
    <property type="match status" value="1"/>
</dbReference>
<dbReference type="FunFam" id="3.40.33.10:FF:000075">
    <property type="entry name" value="Uncharacterized protein"/>
    <property type="match status" value="1"/>
</dbReference>
<dbReference type="SMART" id="SM00198">
    <property type="entry name" value="SCP"/>
    <property type="match status" value="1"/>
</dbReference>
<dbReference type="InterPro" id="IPR001283">
    <property type="entry name" value="CRISP-related"/>
</dbReference>
<dbReference type="SMART" id="SM00192">
    <property type="entry name" value="LDLa"/>
    <property type="match status" value="1"/>
</dbReference>
<dbReference type="KEGG" id="bfo:118420807"/>
<reference evidence="6" key="1">
    <citation type="journal article" date="2020" name="Nat. Ecol. Evol.">
        <title>Deeply conserved synteny resolves early events in vertebrate evolution.</title>
        <authorList>
            <person name="Simakov O."/>
            <person name="Marletaz F."/>
            <person name="Yue J.X."/>
            <person name="O'Connell B."/>
            <person name="Jenkins J."/>
            <person name="Brandt A."/>
            <person name="Calef R."/>
            <person name="Tung C.H."/>
            <person name="Huang T.K."/>
            <person name="Schmutz J."/>
            <person name="Satoh N."/>
            <person name="Yu J.K."/>
            <person name="Putnam N.H."/>
            <person name="Green R.E."/>
            <person name="Rokhsar D.S."/>
        </authorList>
    </citation>
    <scope>NUCLEOTIDE SEQUENCE [LARGE SCALE GENOMIC DNA]</scope>
    <source>
        <strain evidence="6">S238N-H82</strain>
    </source>
</reference>
<keyword evidence="6" id="KW-1185">Reference proteome</keyword>
<dbReference type="InterPro" id="IPR036055">
    <property type="entry name" value="LDL_receptor-like_sf"/>
</dbReference>
<dbReference type="Gene3D" id="3.40.33.10">
    <property type="entry name" value="CAP"/>
    <property type="match status" value="1"/>
</dbReference>
<reference evidence="7 8" key="2">
    <citation type="submission" date="2025-04" db="UniProtKB">
        <authorList>
            <consortium name="RefSeq"/>
        </authorList>
    </citation>
    <scope>IDENTIFICATION</scope>
    <source>
        <strain evidence="7 8">S238N-H82</strain>
        <tissue evidence="7 8">Testes</tissue>
    </source>
</reference>
<dbReference type="Pfam" id="PF00188">
    <property type="entry name" value="CAP"/>
    <property type="match status" value="1"/>
</dbReference>
<organism evidence="6 9">
    <name type="scientific">Branchiostoma floridae</name>
    <name type="common">Florida lancelet</name>
    <name type="synonym">Amphioxus</name>
    <dbReference type="NCBI Taxonomy" id="7739"/>
    <lineage>
        <taxon>Eukaryota</taxon>
        <taxon>Metazoa</taxon>
        <taxon>Chordata</taxon>
        <taxon>Cephalochordata</taxon>
        <taxon>Leptocardii</taxon>
        <taxon>Amphioxiformes</taxon>
        <taxon>Branchiostomatidae</taxon>
        <taxon>Branchiostoma</taxon>
    </lineage>
</organism>
<dbReference type="CDD" id="cd00112">
    <property type="entry name" value="LDLa"/>
    <property type="match status" value="1"/>
</dbReference>
<dbReference type="Gene3D" id="4.10.400.10">
    <property type="entry name" value="Low-density Lipoprotein Receptor"/>
    <property type="match status" value="1"/>
</dbReference>
<dbReference type="GO" id="GO:0005615">
    <property type="term" value="C:extracellular space"/>
    <property type="evidence" value="ECO:0000318"/>
    <property type="project" value="GO_Central"/>
</dbReference>
<dbReference type="OrthoDB" id="337038at2759"/>
<evidence type="ECO:0000256" key="4">
    <source>
        <dbReference type="SAM" id="SignalP"/>
    </source>
</evidence>
<evidence type="ECO:0000313" key="7">
    <source>
        <dbReference type="RefSeq" id="XP_035683706.1"/>
    </source>
</evidence>
<keyword evidence="4" id="KW-0732">Signal</keyword>
<name>A0A9J7LKZ7_BRAFL</name>
<dbReference type="GeneID" id="118420807"/>
<dbReference type="RefSeq" id="XP_035683709.1">
    <property type="nucleotide sequence ID" value="XM_035827816.1"/>
</dbReference>
<feature type="signal peptide" evidence="4">
    <location>
        <begin position="1"/>
        <end position="20"/>
    </location>
</feature>
<comment type="caution">
    <text evidence="2">Lacks conserved residue(s) required for the propagation of feature annotation.</text>
</comment>
<evidence type="ECO:0000256" key="1">
    <source>
        <dbReference type="ARBA" id="ARBA00023157"/>
    </source>
</evidence>